<keyword evidence="1" id="KW-1133">Transmembrane helix</keyword>
<accession>A0AAD4E9C1</accession>
<keyword evidence="1" id="KW-0812">Transmembrane</keyword>
<reference evidence="2" key="1">
    <citation type="journal article" date="2020" name="New Phytol.">
        <title>Comparative genomics reveals dynamic genome evolution in host specialist ectomycorrhizal fungi.</title>
        <authorList>
            <person name="Lofgren L.A."/>
            <person name="Nguyen N.H."/>
            <person name="Vilgalys R."/>
            <person name="Ruytinx J."/>
            <person name="Liao H.L."/>
            <person name="Branco S."/>
            <person name="Kuo A."/>
            <person name="LaButti K."/>
            <person name="Lipzen A."/>
            <person name="Andreopoulos W."/>
            <person name="Pangilinan J."/>
            <person name="Riley R."/>
            <person name="Hundley H."/>
            <person name="Na H."/>
            <person name="Barry K."/>
            <person name="Grigoriev I.V."/>
            <person name="Stajich J.E."/>
            <person name="Kennedy P.G."/>
        </authorList>
    </citation>
    <scope>NUCLEOTIDE SEQUENCE</scope>
    <source>
        <strain evidence="2">FC203</strain>
    </source>
</reference>
<dbReference type="Proteomes" id="UP001195769">
    <property type="component" value="Unassembled WGS sequence"/>
</dbReference>
<dbReference type="GeneID" id="64655720"/>
<evidence type="ECO:0000313" key="2">
    <source>
        <dbReference type="EMBL" id="KAG1901987.1"/>
    </source>
</evidence>
<sequence>MFFSSRSRSYRPLSLTPQEVIDSESDDDHKAKLHETSRTVQSVLHWPLVIVIFCTFLNLLLVYTPAFLQDSSVFSDKLITRKNVHLLRRPSQYMRFDEIARTSPPIQREFTSFPMSVSLVDYSAPSHVFNDYLAMRTTRAGTISPDDRKVHVTQTVSTIFQFRAIDWGMENCELHVAVPPMDRPTTLALYRLNATVPVDISTLSFNVRPPRVAKIDNIVLGQDSLDWHRKLSCVTDDVLVFELGCSEDEPSGSCDIEWWQAHKDTAPAVYMIQRSTV</sequence>
<organism evidence="2 3">
    <name type="scientific">Suillus fuscotomentosus</name>
    <dbReference type="NCBI Taxonomy" id="1912939"/>
    <lineage>
        <taxon>Eukaryota</taxon>
        <taxon>Fungi</taxon>
        <taxon>Dikarya</taxon>
        <taxon>Basidiomycota</taxon>
        <taxon>Agaricomycotina</taxon>
        <taxon>Agaricomycetes</taxon>
        <taxon>Agaricomycetidae</taxon>
        <taxon>Boletales</taxon>
        <taxon>Suillineae</taxon>
        <taxon>Suillaceae</taxon>
        <taxon>Suillus</taxon>
    </lineage>
</organism>
<name>A0AAD4E9C1_9AGAM</name>
<dbReference type="AlphaFoldDB" id="A0AAD4E9C1"/>
<keyword evidence="1" id="KW-0472">Membrane</keyword>
<dbReference type="RefSeq" id="XP_041227562.1">
    <property type="nucleotide sequence ID" value="XM_041361422.1"/>
</dbReference>
<evidence type="ECO:0000313" key="3">
    <source>
        <dbReference type="Proteomes" id="UP001195769"/>
    </source>
</evidence>
<protein>
    <recommendedName>
        <fullName evidence="4">Ubiquitin 3 binding protein But2 C-terminal domain-containing protein</fullName>
    </recommendedName>
</protein>
<comment type="caution">
    <text evidence="2">The sequence shown here is derived from an EMBL/GenBank/DDBJ whole genome shotgun (WGS) entry which is preliminary data.</text>
</comment>
<gene>
    <name evidence="2" type="ORF">F5891DRAFT_1026692</name>
</gene>
<evidence type="ECO:0000256" key="1">
    <source>
        <dbReference type="SAM" id="Phobius"/>
    </source>
</evidence>
<keyword evidence="3" id="KW-1185">Reference proteome</keyword>
<evidence type="ECO:0008006" key="4">
    <source>
        <dbReference type="Google" id="ProtNLM"/>
    </source>
</evidence>
<feature type="transmembrane region" description="Helical" evidence="1">
    <location>
        <begin position="43"/>
        <end position="63"/>
    </location>
</feature>
<proteinExistence type="predicted"/>
<dbReference type="EMBL" id="JABBWK010000019">
    <property type="protein sequence ID" value="KAG1901987.1"/>
    <property type="molecule type" value="Genomic_DNA"/>
</dbReference>